<dbReference type="AlphaFoldDB" id="A0AAN6T3M2"/>
<feature type="region of interest" description="Disordered" evidence="1">
    <location>
        <begin position="88"/>
        <end position="112"/>
    </location>
</feature>
<gene>
    <name evidence="2" type="ORF">N658DRAFT_484496</name>
</gene>
<organism evidence="2 3">
    <name type="scientific">Parathielavia hyrcaniae</name>
    <dbReference type="NCBI Taxonomy" id="113614"/>
    <lineage>
        <taxon>Eukaryota</taxon>
        <taxon>Fungi</taxon>
        <taxon>Dikarya</taxon>
        <taxon>Ascomycota</taxon>
        <taxon>Pezizomycotina</taxon>
        <taxon>Sordariomycetes</taxon>
        <taxon>Sordariomycetidae</taxon>
        <taxon>Sordariales</taxon>
        <taxon>Chaetomiaceae</taxon>
        <taxon>Parathielavia</taxon>
    </lineage>
</organism>
<keyword evidence="3" id="KW-1185">Reference proteome</keyword>
<reference evidence="2" key="1">
    <citation type="journal article" date="2023" name="Mol. Phylogenet. Evol.">
        <title>Genome-scale phylogeny and comparative genomics of the fungal order Sordariales.</title>
        <authorList>
            <person name="Hensen N."/>
            <person name="Bonometti L."/>
            <person name="Westerberg I."/>
            <person name="Brannstrom I.O."/>
            <person name="Guillou S."/>
            <person name="Cros-Aarteil S."/>
            <person name="Calhoun S."/>
            <person name="Haridas S."/>
            <person name="Kuo A."/>
            <person name="Mondo S."/>
            <person name="Pangilinan J."/>
            <person name="Riley R."/>
            <person name="LaButti K."/>
            <person name="Andreopoulos B."/>
            <person name="Lipzen A."/>
            <person name="Chen C."/>
            <person name="Yan M."/>
            <person name="Daum C."/>
            <person name="Ng V."/>
            <person name="Clum A."/>
            <person name="Steindorff A."/>
            <person name="Ohm R.A."/>
            <person name="Martin F."/>
            <person name="Silar P."/>
            <person name="Natvig D.O."/>
            <person name="Lalanne C."/>
            <person name="Gautier V."/>
            <person name="Ament-Velasquez S.L."/>
            <person name="Kruys A."/>
            <person name="Hutchinson M.I."/>
            <person name="Powell A.J."/>
            <person name="Barry K."/>
            <person name="Miller A.N."/>
            <person name="Grigoriev I.V."/>
            <person name="Debuchy R."/>
            <person name="Gladieux P."/>
            <person name="Hiltunen Thoren M."/>
            <person name="Johannesson H."/>
        </authorList>
    </citation>
    <scope>NUCLEOTIDE SEQUENCE</scope>
    <source>
        <strain evidence="2">CBS 757.83</strain>
    </source>
</reference>
<reference evidence="2" key="2">
    <citation type="submission" date="2023-05" db="EMBL/GenBank/DDBJ databases">
        <authorList>
            <consortium name="Lawrence Berkeley National Laboratory"/>
            <person name="Steindorff A."/>
            <person name="Hensen N."/>
            <person name="Bonometti L."/>
            <person name="Westerberg I."/>
            <person name="Brannstrom I.O."/>
            <person name="Guillou S."/>
            <person name="Cros-Aarteil S."/>
            <person name="Calhoun S."/>
            <person name="Haridas S."/>
            <person name="Kuo A."/>
            <person name="Mondo S."/>
            <person name="Pangilinan J."/>
            <person name="Riley R."/>
            <person name="Labutti K."/>
            <person name="Andreopoulos B."/>
            <person name="Lipzen A."/>
            <person name="Chen C."/>
            <person name="Yanf M."/>
            <person name="Daum C."/>
            <person name="Ng V."/>
            <person name="Clum A."/>
            <person name="Ohm R."/>
            <person name="Martin F."/>
            <person name="Silar P."/>
            <person name="Natvig D."/>
            <person name="Lalanne C."/>
            <person name="Gautier V."/>
            <person name="Ament-Velasquez S.L."/>
            <person name="Kruys A."/>
            <person name="Hutchinson M.I."/>
            <person name="Powell A.J."/>
            <person name="Barry K."/>
            <person name="Miller A.N."/>
            <person name="Grigoriev I.V."/>
            <person name="Debuchy R."/>
            <person name="Gladieux P."/>
            <person name="Thoren M.H."/>
            <person name="Johannesson H."/>
        </authorList>
    </citation>
    <scope>NUCLEOTIDE SEQUENCE</scope>
    <source>
        <strain evidence="2">CBS 757.83</strain>
    </source>
</reference>
<dbReference type="Proteomes" id="UP001305647">
    <property type="component" value="Unassembled WGS sequence"/>
</dbReference>
<proteinExistence type="predicted"/>
<comment type="caution">
    <text evidence="2">The sequence shown here is derived from an EMBL/GenBank/DDBJ whole genome shotgun (WGS) entry which is preliminary data.</text>
</comment>
<sequence length="135" mass="14418">MPVLSRSASLASVNNRASVVVLLVEPARLSSGVEPRDPFRRRSPPLAGADGGPYRDSHLRAAAVARQGDAWDVQTGDASAAALTIADLLPPSPFPRHTDEESNGEPGSGKGHRVAERYCNLYLRLHGQCPNFPQP</sequence>
<evidence type="ECO:0000256" key="1">
    <source>
        <dbReference type="SAM" id="MobiDB-lite"/>
    </source>
</evidence>
<evidence type="ECO:0000313" key="2">
    <source>
        <dbReference type="EMBL" id="KAK4103588.1"/>
    </source>
</evidence>
<dbReference type="EMBL" id="MU863628">
    <property type="protein sequence ID" value="KAK4103588.1"/>
    <property type="molecule type" value="Genomic_DNA"/>
</dbReference>
<feature type="region of interest" description="Disordered" evidence="1">
    <location>
        <begin position="31"/>
        <end position="54"/>
    </location>
</feature>
<accession>A0AAN6T3M2</accession>
<evidence type="ECO:0000313" key="3">
    <source>
        <dbReference type="Proteomes" id="UP001305647"/>
    </source>
</evidence>
<name>A0AAN6T3M2_9PEZI</name>
<protein>
    <submittedName>
        <fullName evidence="2">Uncharacterized protein</fullName>
    </submittedName>
</protein>